<evidence type="ECO:0000313" key="1">
    <source>
        <dbReference type="EMBL" id="QZE13658.1"/>
    </source>
</evidence>
<dbReference type="EMBL" id="CP081303">
    <property type="protein sequence ID" value="QZE13658.1"/>
    <property type="molecule type" value="Genomic_DNA"/>
</dbReference>
<accession>A0AC61NDP5</accession>
<keyword evidence="2" id="KW-1185">Reference proteome</keyword>
<name>A0AC61NDP5_9BACT</name>
<evidence type="ECO:0000313" key="2">
    <source>
        <dbReference type="Proteomes" id="UP000826212"/>
    </source>
</evidence>
<proteinExistence type="predicted"/>
<reference evidence="1" key="1">
    <citation type="submission" date="2021-08" db="EMBL/GenBank/DDBJ databases">
        <title>Novel anaerobic bacterium isolated from sea squirt in East Sea, Republic of Korea.</title>
        <authorList>
            <person name="Nguyen T.H."/>
            <person name="Li Z."/>
            <person name="Lee Y.-J."/>
            <person name="Ko J."/>
            <person name="Kim S.-G."/>
        </authorList>
    </citation>
    <scope>NUCLEOTIDE SEQUENCE</scope>
    <source>
        <strain evidence="1">KCTC 25031</strain>
    </source>
</reference>
<keyword evidence="1" id="KW-0540">Nuclease</keyword>
<protein>
    <submittedName>
        <fullName evidence="1">Endonuclease/exonuclease/phosphatase family protein</fullName>
    </submittedName>
</protein>
<keyword evidence="1" id="KW-0255">Endonuclease</keyword>
<dbReference type="Proteomes" id="UP000826212">
    <property type="component" value="Chromosome"/>
</dbReference>
<organism evidence="1 2">
    <name type="scientific">Halosquirtibacter laminarini</name>
    <dbReference type="NCBI Taxonomy" id="3374600"/>
    <lineage>
        <taxon>Bacteria</taxon>
        <taxon>Pseudomonadati</taxon>
        <taxon>Bacteroidota</taxon>
        <taxon>Bacteroidia</taxon>
        <taxon>Marinilabiliales</taxon>
        <taxon>Prolixibacteraceae</taxon>
        <taxon>Halosquirtibacter</taxon>
    </lineage>
</organism>
<gene>
    <name evidence="1" type="ORF">K4L44_13960</name>
</gene>
<keyword evidence="1" id="KW-0378">Hydrolase</keyword>
<sequence>MKRGVLFNLLVSLAIVLISTSAQAKIIKTNSRVMTYNLRYDNPHDGDQSWSHRKAGVISLIKFHGPEILSIQEGLHHQVQDLKEGLEHYDYVGVGRDNGDEKGEYAAIFYDSEKYSKVESGNFWLSPTPNKASIGWDAACIRICTWVKLRDKVTRQLLFVFNTHFDHVGKEAQRNSAKLIVEKIDKLTEGRETPFVLTGDFNLTPDDKSIIYLSKEFNDSKQVTRRKPYGPDGTFNSFDFNHKLDQRIDYIFTSSEVTVERYAVLSDSKNRHYYSDHLPVLVDIRY</sequence>